<proteinExistence type="predicted"/>
<dbReference type="SUPFAM" id="SSF51735">
    <property type="entry name" value="NAD(P)-binding Rossmann-fold domains"/>
    <property type="match status" value="1"/>
</dbReference>
<feature type="domain" description="CobW/HypB/UreG nucleotide-binding" evidence="3">
    <location>
        <begin position="275"/>
        <end position="446"/>
    </location>
</feature>
<name>A0A5N6DDV5_ASPPA</name>
<dbReference type="GO" id="GO:0044550">
    <property type="term" value="P:secondary metabolite biosynthetic process"/>
    <property type="evidence" value="ECO:0007669"/>
    <property type="project" value="UniProtKB-ARBA"/>
</dbReference>
<dbReference type="InterPro" id="IPR003495">
    <property type="entry name" value="CobW/HypB/UreG_nucleotide-bd"/>
</dbReference>
<dbReference type="InterPro" id="IPR036291">
    <property type="entry name" value="NAD(P)-bd_dom_sf"/>
</dbReference>
<dbReference type="PRINTS" id="PR00081">
    <property type="entry name" value="GDHRDH"/>
</dbReference>
<dbReference type="VEuPathDB" id="FungiDB:BDV34DRAFT_214859"/>
<dbReference type="InterPro" id="IPR051316">
    <property type="entry name" value="Zinc-reg_GTPase_activator"/>
</dbReference>
<gene>
    <name evidence="4" type="ORF">BDV34DRAFT_214859</name>
</gene>
<protein>
    <recommendedName>
        <fullName evidence="3">CobW/HypB/UreG nucleotide-binding domain-containing protein</fullName>
    </recommendedName>
</protein>
<dbReference type="AlphaFoldDB" id="A0A5N6DDV5"/>
<dbReference type="SUPFAM" id="SSF52540">
    <property type="entry name" value="P-loop containing nucleoside triphosphate hydrolases"/>
    <property type="match status" value="1"/>
</dbReference>
<evidence type="ECO:0000313" key="5">
    <source>
        <dbReference type="Proteomes" id="UP000326532"/>
    </source>
</evidence>
<dbReference type="PANTHER" id="PTHR13748:SF62">
    <property type="entry name" value="COBW DOMAIN-CONTAINING PROTEIN"/>
    <property type="match status" value="1"/>
</dbReference>
<evidence type="ECO:0000256" key="1">
    <source>
        <dbReference type="ARBA" id="ARBA00022857"/>
    </source>
</evidence>
<evidence type="ECO:0000313" key="4">
    <source>
        <dbReference type="EMBL" id="KAB8203208.1"/>
    </source>
</evidence>
<dbReference type="GO" id="GO:0005737">
    <property type="term" value="C:cytoplasm"/>
    <property type="evidence" value="ECO:0007669"/>
    <property type="project" value="TreeGrafter"/>
</dbReference>
<reference evidence="4 5" key="1">
    <citation type="submission" date="2019-04" db="EMBL/GenBank/DDBJ databases">
        <title>Fungal friends and foes A comparative genomics study of 23 Aspergillus species from section Flavi.</title>
        <authorList>
            <consortium name="DOE Joint Genome Institute"/>
            <person name="Kjaerbolling I."/>
            <person name="Vesth T.C."/>
            <person name="Frisvad J.C."/>
            <person name="Nybo J.L."/>
            <person name="Theobald S."/>
            <person name="Kildgaard S."/>
            <person name="Petersen T.I."/>
            <person name="Kuo A."/>
            <person name="Sato A."/>
            <person name="Lyhne E.K."/>
            <person name="Kogle M.E."/>
            <person name="Wiebenga A."/>
            <person name="Kun R.S."/>
            <person name="Lubbers R.J."/>
            <person name="Makela M.R."/>
            <person name="Barry K."/>
            <person name="Chovatia M."/>
            <person name="Clum A."/>
            <person name="Daum C."/>
            <person name="Haridas S."/>
            <person name="He G."/>
            <person name="LaButti K."/>
            <person name="Lipzen A."/>
            <person name="Mondo S."/>
            <person name="Pangilinan J."/>
            <person name="Riley R."/>
            <person name="Salamov A."/>
            <person name="Simmons B.A."/>
            <person name="Magnuson J.K."/>
            <person name="Henrissat B."/>
            <person name="Mortensen U.H."/>
            <person name="Larsen T.O."/>
            <person name="De vries R.P."/>
            <person name="Grigoriev I.V."/>
            <person name="Machida M."/>
            <person name="Baker S.E."/>
            <person name="Andersen M.R."/>
        </authorList>
    </citation>
    <scope>NUCLEOTIDE SEQUENCE [LARGE SCALE GENOMIC DNA]</scope>
    <source>
        <strain evidence="4 5">CBS 117618</strain>
    </source>
</reference>
<dbReference type="Proteomes" id="UP000326532">
    <property type="component" value="Unassembled WGS sequence"/>
</dbReference>
<evidence type="ECO:0000259" key="3">
    <source>
        <dbReference type="Pfam" id="PF02492"/>
    </source>
</evidence>
<evidence type="ECO:0000256" key="2">
    <source>
        <dbReference type="SAM" id="MobiDB-lite"/>
    </source>
</evidence>
<organism evidence="4 5">
    <name type="scientific">Aspergillus parasiticus</name>
    <dbReference type="NCBI Taxonomy" id="5067"/>
    <lineage>
        <taxon>Eukaryota</taxon>
        <taxon>Fungi</taxon>
        <taxon>Dikarya</taxon>
        <taxon>Ascomycota</taxon>
        <taxon>Pezizomycotina</taxon>
        <taxon>Eurotiomycetes</taxon>
        <taxon>Eurotiomycetidae</taxon>
        <taxon>Eurotiales</taxon>
        <taxon>Aspergillaceae</taxon>
        <taxon>Aspergillus</taxon>
        <taxon>Aspergillus subgen. Circumdati</taxon>
    </lineage>
</organism>
<keyword evidence="1" id="KW-0521">NADP</keyword>
<keyword evidence="5" id="KW-1185">Reference proteome</keyword>
<dbReference type="CDD" id="cd03112">
    <property type="entry name" value="CobW-like"/>
    <property type="match status" value="1"/>
</dbReference>
<dbReference type="Gene3D" id="3.40.50.720">
    <property type="entry name" value="NAD(P)-binding Rossmann-like Domain"/>
    <property type="match status" value="1"/>
</dbReference>
<dbReference type="Pfam" id="PF00106">
    <property type="entry name" value="adh_short"/>
    <property type="match status" value="1"/>
</dbReference>
<dbReference type="PROSITE" id="PS00061">
    <property type="entry name" value="ADH_SHORT"/>
    <property type="match status" value="1"/>
</dbReference>
<dbReference type="PANTHER" id="PTHR13748">
    <property type="entry name" value="COBW-RELATED"/>
    <property type="match status" value="1"/>
</dbReference>
<dbReference type="Gene3D" id="3.40.50.300">
    <property type="entry name" value="P-loop containing nucleotide triphosphate hydrolases"/>
    <property type="match status" value="1"/>
</dbReference>
<dbReference type="OMA" id="HGHENGD"/>
<feature type="compositionally biased region" description="Basic and acidic residues" evidence="2">
    <location>
        <begin position="481"/>
        <end position="490"/>
    </location>
</feature>
<dbReference type="InterPro" id="IPR027417">
    <property type="entry name" value="P-loop_NTPase"/>
</dbReference>
<dbReference type="Pfam" id="PF02492">
    <property type="entry name" value="cobW"/>
    <property type="match status" value="1"/>
</dbReference>
<dbReference type="InterPro" id="IPR002347">
    <property type="entry name" value="SDR_fam"/>
</dbReference>
<accession>A0A5N6DDV5</accession>
<dbReference type="EMBL" id="ML734994">
    <property type="protein sequence ID" value="KAB8203208.1"/>
    <property type="molecule type" value="Genomic_DNA"/>
</dbReference>
<dbReference type="InterPro" id="IPR020904">
    <property type="entry name" value="Sc_DH/Rdtase_CS"/>
</dbReference>
<sequence length="641" mass="70589">MSFPYKHFLLIGATSGIGKAMADRLTESGAKVTAVGRRQVRLDEFVRQHGEDKASAVTFDISNTEQAPQFAKDVFAKYPDIDCVFLNAGVQRQHNLTSQETFKLDEFLHEVHVNFTSLVTLAHAFLPYLTAKTEPVSFIFTGANLAIVPACPMPAYSAAKAALNAFILCFREQLKSTNVKVIELSPPAVQSELHDYMTPEVGRKIGMPLDQFIDEAFAGLQAGKDQVGVGSIADEKTFYEVLNKRRAMFETLLIDKSPDHSNRPIRYKAKMSPIPITIVTGFLGSGKTTLLLNLIPQLPQNYRLALLKNEFGDVAIDSQLASTQSISGVRELLNGCICCNLVGQLSDALNQLREEVKPDRIVIETSGSAFPATLAMEVNRLEREQPGSFVLDGVISVIDVENWEGYEDTSYTAKLQAKYTDLIILNKWEKVSERRFDLCLDRVGDLEVQTPYVKSDKGRVDKDVLLGIDGALFTKDDGAGLTDGHHDHDHGHGHKHDHQSEVEVLSVTLKSSQPEQTVDVSALEQLLLSAPKDEVYRIKGIMRCSTQSPPAESSDALAEPRPAASQDGTTQHYILNWAFGRWTFTPSEVVAETADPGVAARITFILARYESGKWKKKLEAGGLVQIGEGNEGGELVVERLV</sequence>
<feature type="region of interest" description="Disordered" evidence="2">
    <location>
        <begin position="546"/>
        <end position="565"/>
    </location>
</feature>
<feature type="region of interest" description="Disordered" evidence="2">
    <location>
        <begin position="481"/>
        <end position="500"/>
    </location>
</feature>